<evidence type="ECO:0000313" key="3">
    <source>
        <dbReference type="EMBL" id="KAK5189610.1"/>
    </source>
</evidence>
<organism evidence="3 4">
    <name type="scientific">Cryomyces antarcticus</name>
    <dbReference type="NCBI Taxonomy" id="329879"/>
    <lineage>
        <taxon>Eukaryota</taxon>
        <taxon>Fungi</taxon>
        <taxon>Dikarya</taxon>
        <taxon>Ascomycota</taxon>
        <taxon>Pezizomycotina</taxon>
        <taxon>Dothideomycetes</taxon>
        <taxon>Dothideomycetes incertae sedis</taxon>
        <taxon>Cryomyces</taxon>
    </lineage>
</organism>
<keyword evidence="2" id="KW-0812">Transmembrane</keyword>
<protein>
    <submittedName>
        <fullName evidence="3">Uncharacterized protein</fullName>
    </submittedName>
</protein>
<dbReference type="Proteomes" id="UP001357485">
    <property type="component" value="Unassembled WGS sequence"/>
</dbReference>
<dbReference type="EMBL" id="JAVRRA010018198">
    <property type="protein sequence ID" value="KAK5189610.1"/>
    <property type="molecule type" value="Genomic_DNA"/>
</dbReference>
<comment type="caution">
    <text evidence="3">The sequence shown here is derived from an EMBL/GenBank/DDBJ whole genome shotgun (WGS) entry which is preliminary data.</text>
</comment>
<name>A0ABR0LKS5_9PEZI</name>
<feature type="region of interest" description="Disordered" evidence="1">
    <location>
        <begin position="1"/>
        <end position="41"/>
    </location>
</feature>
<sequence length="98" mass="10842">MPLTLYETSTDGPRQRKSSPKPDSNGRAVTPNPLGAPSERQKRGVLDSFWRVVFGGWLAPFGRWFAALFGKERRATEIVVALALVVTFAVYNYQTAAV</sequence>
<keyword evidence="2" id="KW-1133">Transmembrane helix</keyword>
<evidence type="ECO:0000313" key="4">
    <source>
        <dbReference type="Proteomes" id="UP001357485"/>
    </source>
</evidence>
<reference evidence="3 4" key="1">
    <citation type="submission" date="2023-08" db="EMBL/GenBank/DDBJ databases">
        <title>Black Yeasts Isolated from many extreme environments.</title>
        <authorList>
            <person name="Coleine C."/>
            <person name="Stajich J.E."/>
            <person name="Selbmann L."/>
        </authorList>
    </citation>
    <scope>NUCLEOTIDE SEQUENCE [LARGE SCALE GENOMIC DNA]</scope>
    <source>
        <strain evidence="3 4">CCFEE 536</strain>
    </source>
</reference>
<keyword evidence="2" id="KW-0472">Membrane</keyword>
<evidence type="ECO:0000256" key="2">
    <source>
        <dbReference type="SAM" id="Phobius"/>
    </source>
</evidence>
<evidence type="ECO:0000256" key="1">
    <source>
        <dbReference type="SAM" id="MobiDB-lite"/>
    </source>
</evidence>
<feature type="transmembrane region" description="Helical" evidence="2">
    <location>
        <begin position="78"/>
        <end position="94"/>
    </location>
</feature>
<keyword evidence="4" id="KW-1185">Reference proteome</keyword>
<accession>A0ABR0LKS5</accession>
<feature type="compositionally biased region" description="Polar residues" evidence="1">
    <location>
        <begin position="1"/>
        <end position="12"/>
    </location>
</feature>
<gene>
    <name evidence="3" type="ORF">LTR16_007929</name>
</gene>
<proteinExistence type="predicted"/>